<dbReference type="EMBL" id="KQ434868">
    <property type="protein sequence ID" value="KZC09173.1"/>
    <property type="molecule type" value="Genomic_DNA"/>
</dbReference>
<keyword evidence="9 11" id="KW-1015">Disulfide bond</keyword>
<dbReference type="CDD" id="cd02968">
    <property type="entry name" value="SCO"/>
    <property type="match status" value="1"/>
</dbReference>
<dbReference type="Gene3D" id="3.40.50.1820">
    <property type="entry name" value="alpha/beta hydrolase"/>
    <property type="match status" value="1"/>
</dbReference>
<dbReference type="CDD" id="cd00707">
    <property type="entry name" value="Pancreat_lipase_like"/>
    <property type="match status" value="1"/>
</dbReference>
<dbReference type="GO" id="GO:0046872">
    <property type="term" value="F:metal ion binding"/>
    <property type="evidence" value="ECO:0007669"/>
    <property type="project" value="UniProtKB-KW"/>
</dbReference>
<evidence type="ECO:0000256" key="3">
    <source>
        <dbReference type="ARBA" id="ARBA00010701"/>
    </source>
</evidence>
<evidence type="ECO:0000256" key="8">
    <source>
        <dbReference type="ARBA" id="ARBA00023008"/>
    </source>
</evidence>
<proteinExistence type="inferred from homology"/>
<dbReference type="OrthoDB" id="270009at2759"/>
<evidence type="ECO:0000256" key="1">
    <source>
        <dbReference type="ARBA" id="ARBA00000111"/>
    </source>
</evidence>
<evidence type="ECO:0000256" key="5">
    <source>
        <dbReference type="ARBA" id="ARBA00013179"/>
    </source>
</evidence>
<dbReference type="PRINTS" id="PR00821">
    <property type="entry name" value="TAGLIPASE"/>
</dbReference>
<keyword evidence="13" id="KW-1133">Transmembrane helix</keyword>
<dbReference type="FunFam" id="3.40.30.10:FF:000013">
    <property type="entry name" value="Blast:Protein SCO1 homolog, mitochondrial"/>
    <property type="match status" value="1"/>
</dbReference>
<dbReference type="STRING" id="178035.A0A154PBG2"/>
<dbReference type="AlphaFoldDB" id="A0A154PBG2"/>
<feature type="disulfide bond" description="Redox-active" evidence="11">
    <location>
        <begin position="631"/>
        <end position="635"/>
    </location>
</feature>
<dbReference type="InterPro" id="IPR013818">
    <property type="entry name" value="Lipase"/>
</dbReference>
<name>A0A154PBG2_DUFNO</name>
<feature type="transmembrane region" description="Helical" evidence="13">
    <location>
        <begin position="555"/>
        <end position="576"/>
    </location>
</feature>
<dbReference type="Pfam" id="PF00151">
    <property type="entry name" value="Lipase"/>
    <property type="match status" value="1"/>
</dbReference>
<keyword evidence="13" id="KW-0472">Membrane</keyword>
<keyword evidence="8 10" id="KW-0186">Copper</keyword>
<reference evidence="15 16" key="1">
    <citation type="submission" date="2015-07" db="EMBL/GenBank/DDBJ databases">
        <title>The genome of Dufourea novaeangliae.</title>
        <authorList>
            <person name="Pan H."/>
            <person name="Kapheim K."/>
        </authorList>
    </citation>
    <scope>NUCLEOTIDE SEQUENCE [LARGE SCALE GENOMIC DNA]</scope>
    <source>
        <strain evidence="15">0120121106</strain>
        <tissue evidence="15">Whole body</tissue>
    </source>
</reference>
<dbReference type="InterPro" id="IPR013766">
    <property type="entry name" value="Thioredoxin_domain"/>
</dbReference>
<dbReference type="GO" id="GO:0008535">
    <property type="term" value="P:respiratory chain complex IV assembly"/>
    <property type="evidence" value="ECO:0007669"/>
    <property type="project" value="UniProtKB-ARBA"/>
</dbReference>
<dbReference type="InterPro" id="IPR000734">
    <property type="entry name" value="TAG_lipase"/>
</dbReference>
<comment type="similarity">
    <text evidence="4">Belongs to the SCO1/2 family.</text>
</comment>
<comment type="subcellular location">
    <subcellularLocation>
        <location evidence="2">Secreted</location>
    </subcellularLocation>
</comment>
<evidence type="ECO:0000313" key="16">
    <source>
        <dbReference type="Proteomes" id="UP000076502"/>
    </source>
</evidence>
<dbReference type="Gene3D" id="3.40.30.10">
    <property type="entry name" value="Glutaredoxin"/>
    <property type="match status" value="1"/>
</dbReference>
<evidence type="ECO:0000256" key="6">
    <source>
        <dbReference type="ARBA" id="ARBA00022525"/>
    </source>
</evidence>
<dbReference type="PANTHER" id="PTHR11610:SF186">
    <property type="entry name" value="FI22312P1"/>
    <property type="match status" value="1"/>
</dbReference>
<evidence type="ECO:0000256" key="2">
    <source>
        <dbReference type="ARBA" id="ARBA00004613"/>
    </source>
</evidence>
<evidence type="ECO:0000313" key="15">
    <source>
        <dbReference type="EMBL" id="KZC09173.1"/>
    </source>
</evidence>
<evidence type="ECO:0000256" key="10">
    <source>
        <dbReference type="PIRSR" id="PIRSR603782-1"/>
    </source>
</evidence>
<feature type="binding site" evidence="10">
    <location>
        <position position="631"/>
    </location>
    <ligand>
        <name>Cu cation</name>
        <dbReference type="ChEBI" id="CHEBI:23378"/>
    </ligand>
</feature>
<evidence type="ECO:0000256" key="7">
    <source>
        <dbReference type="ARBA" id="ARBA00022801"/>
    </source>
</evidence>
<evidence type="ECO:0000256" key="9">
    <source>
        <dbReference type="ARBA" id="ARBA00023157"/>
    </source>
</evidence>
<keyword evidence="13" id="KW-0812">Transmembrane</keyword>
<dbReference type="GO" id="GO:0016042">
    <property type="term" value="P:lipid catabolic process"/>
    <property type="evidence" value="ECO:0007669"/>
    <property type="project" value="TreeGrafter"/>
</dbReference>
<protein>
    <recommendedName>
        <fullName evidence="5">phospholipase A1</fullName>
        <ecNumber evidence="5">3.1.1.32</ecNumber>
    </recommendedName>
</protein>
<feature type="domain" description="Thioredoxin" evidence="14">
    <location>
        <begin position="591"/>
        <end position="747"/>
    </location>
</feature>
<dbReference type="InterPro" id="IPR036249">
    <property type="entry name" value="Thioredoxin-like_sf"/>
</dbReference>
<keyword evidence="6" id="KW-0964">Secreted</keyword>
<evidence type="ECO:0000256" key="4">
    <source>
        <dbReference type="ARBA" id="ARBA00010996"/>
    </source>
</evidence>
<dbReference type="SUPFAM" id="SSF52833">
    <property type="entry name" value="Thioredoxin-like"/>
    <property type="match status" value="1"/>
</dbReference>
<organism evidence="15 16">
    <name type="scientific">Dufourea novaeangliae</name>
    <name type="common">Sweat bee</name>
    <dbReference type="NCBI Taxonomy" id="178035"/>
    <lineage>
        <taxon>Eukaryota</taxon>
        <taxon>Metazoa</taxon>
        <taxon>Ecdysozoa</taxon>
        <taxon>Arthropoda</taxon>
        <taxon>Hexapoda</taxon>
        <taxon>Insecta</taxon>
        <taxon>Pterygota</taxon>
        <taxon>Neoptera</taxon>
        <taxon>Endopterygota</taxon>
        <taxon>Hymenoptera</taxon>
        <taxon>Apocrita</taxon>
        <taxon>Aculeata</taxon>
        <taxon>Apoidea</taxon>
        <taxon>Anthophila</taxon>
        <taxon>Halictidae</taxon>
        <taxon>Rophitinae</taxon>
        <taxon>Dufourea</taxon>
    </lineage>
</organism>
<dbReference type="InterPro" id="IPR029058">
    <property type="entry name" value="AB_hydrolase_fold"/>
</dbReference>
<dbReference type="PROSITE" id="PS51352">
    <property type="entry name" value="THIOREDOXIN_2"/>
    <property type="match status" value="1"/>
</dbReference>
<dbReference type="Pfam" id="PF02630">
    <property type="entry name" value="SCO1-SenC"/>
    <property type="match status" value="1"/>
</dbReference>
<gene>
    <name evidence="15" type="ORF">WN55_00909</name>
</gene>
<evidence type="ECO:0000259" key="14">
    <source>
        <dbReference type="PROSITE" id="PS51352"/>
    </source>
</evidence>
<evidence type="ECO:0000256" key="13">
    <source>
        <dbReference type="SAM" id="Phobius"/>
    </source>
</evidence>
<dbReference type="InterPro" id="IPR003782">
    <property type="entry name" value="SCO1/SenC"/>
</dbReference>
<evidence type="ECO:0000256" key="11">
    <source>
        <dbReference type="PIRSR" id="PIRSR603782-2"/>
    </source>
</evidence>
<sequence>MKNRVMLRRKAVTRDDLKQKVCYDLVGCFVDPPPHLTLKRPPQHPNVIQTRFLLYTRAKRDSPDGLQYGDDFRSISKSKFDAKKPLKVIIHGYKGSGSDVGSILLVQALLDMDDVNVLVLDWTRGAATTYSAAVANTELVGRQLGLVLLDTVNLGTPPENIHVIGFSLGAHIAGCASEILKKNTLLLGRITGLDPASPFFRNHLLREKSRKLDATDAQLVDVIHTDGSEDFADGFGLLKPLGHIDFFPNGGREQPGCNDVKNSVVVSHLNEDSLTKELACSHLRAWRVFLESVRTANESCKFTAWPCPKGRNSYMNGMCFPMESTFWNQEMGYKANQGALGIYYLPTREDSPLCGEPYRASVAISEDATRTSGMLFLKIGGGNSTTIFKIRCPLSGRNNRMTFYNIAALGYQSFADNPETIEARVWYQSVMDKTQNDSRKHAYSDMLFVNKLALEDRKGNRHVNSPVKFCYGIFSFRDCAHRRNPIELLFFYTYRVADKDKWKSNKGTSFQTLRTCKYHYPPVRCINTHTNLCKSSRLDSLPKKKSNFLHYKSPITWRNLAVTSVLAGALALYLYYLKRTKTLQLEKERRREIGKAAIGGKFELVDPNGKLVKSDDFLGKWVLIYFGFTHCPDVCPDELEKLATIVTNLEEIQIQQTPVLIILGKYVKEFNDKIIGLTGTSEQVAKACKAYRVYYSNGPKDQDADYIVDHTIIIYLVDPDGLFVDYYGLTHTAEQITQSIAINKLKFDRFKNESWLP</sequence>
<comment type="similarity">
    <text evidence="3 12">Belongs to the AB hydrolase superfamily. Lipase family.</text>
</comment>
<comment type="catalytic activity">
    <reaction evidence="1">
        <text>a 1,2-diacyl-sn-glycero-3-phosphocholine + H2O = a 2-acyl-sn-glycero-3-phosphocholine + a fatty acid + H(+)</text>
        <dbReference type="Rhea" id="RHEA:18689"/>
        <dbReference type="ChEBI" id="CHEBI:15377"/>
        <dbReference type="ChEBI" id="CHEBI:15378"/>
        <dbReference type="ChEBI" id="CHEBI:28868"/>
        <dbReference type="ChEBI" id="CHEBI:57643"/>
        <dbReference type="ChEBI" id="CHEBI:57875"/>
        <dbReference type="EC" id="3.1.1.32"/>
    </reaction>
</comment>
<feature type="binding site" evidence="10">
    <location>
        <position position="635"/>
    </location>
    <ligand>
        <name>Cu cation</name>
        <dbReference type="ChEBI" id="CHEBI:23378"/>
    </ligand>
</feature>
<evidence type="ECO:0000256" key="12">
    <source>
        <dbReference type="RuleBase" id="RU004262"/>
    </source>
</evidence>
<feature type="binding site" evidence="10">
    <location>
        <position position="710"/>
    </location>
    <ligand>
        <name>Cu cation</name>
        <dbReference type="ChEBI" id="CHEBI:23378"/>
    </ligand>
</feature>
<keyword evidence="7" id="KW-0378">Hydrolase</keyword>
<dbReference type="InterPro" id="IPR033906">
    <property type="entry name" value="Lipase_N"/>
</dbReference>
<keyword evidence="16" id="KW-1185">Reference proteome</keyword>
<dbReference type="PANTHER" id="PTHR11610">
    <property type="entry name" value="LIPASE"/>
    <property type="match status" value="1"/>
</dbReference>
<dbReference type="SUPFAM" id="SSF53474">
    <property type="entry name" value="alpha/beta-Hydrolases"/>
    <property type="match status" value="1"/>
</dbReference>
<dbReference type="Proteomes" id="UP000076502">
    <property type="component" value="Unassembled WGS sequence"/>
</dbReference>
<keyword evidence="10" id="KW-0479">Metal-binding</keyword>
<dbReference type="GO" id="GO:0005615">
    <property type="term" value="C:extracellular space"/>
    <property type="evidence" value="ECO:0007669"/>
    <property type="project" value="TreeGrafter"/>
</dbReference>
<accession>A0A154PBG2</accession>
<dbReference type="EC" id="3.1.1.32" evidence="5"/>
<dbReference type="GO" id="GO:0008970">
    <property type="term" value="F:phospholipase A1 activity"/>
    <property type="evidence" value="ECO:0007669"/>
    <property type="project" value="UniProtKB-EC"/>
</dbReference>